<dbReference type="RefSeq" id="WP_188775092.1">
    <property type="nucleotide sequence ID" value="NZ_BMMB01000004.1"/>
</dbReference>
<comment type="caution">
    <text evidence="1">The sequence shown here is derived from an EMBL/GenBank/DDBJ whole genome shotgun (WGS) entry which is preliminary data.</text>
</comment>
<keyword evidence="2" id="KW-1185">Reference proteome</keyword>
<dbReference type="EMBL" id="JAVDQH010000033">
    <property type="protein sequence ID" value="MDR6246586.1"/>
    <property type="molecule type" value="Genomic_DNA"/>
</dbReference>
<gene>
    <name evidence="1" type="ORF">JOC58_004531</name>
</gene>
<proteinExistence type="predicted"/>
<protein>
    <submittedName>
        <fullName evidence="1">Uncharacterized protein</fullName>
    </submittedName>
</protein>
<organism evidence="1 2">
    <name type="scientific">Paenibacillus hunanensis</name>
    <dbReference type="NCBI Taxonomy" id="539262"/>
    <lineage>
        <taxon>Bacteria</taxon>
        <taxon>Bacillati</taxon>
        <taxon>Bacillota</taxon>
        <taxon>Bacilli</taxon>
        <taxon>Bacillales</taxon>
        <taxon>Paenibacillaceae</taxon>
        <taxon>Paenibacillus</taxon>
    </lineage>
</organism>
<dbReference type="Proteomes" id="UP001185028">
    <property type="component" value="Unassembled WGS sequence"/>
</dbReference>
<evidence type="ECO:0000313" key="2">
    <source>
        <dbReference type="Proteomes" id="UP001185028"/>
    </source>
</evidence>
<accession>A0ABU1J5T9</accession>
<sequence>MTDINLYPDSINSYEHDIADAIPLFVVDIGDNNTCQYLNILKETTSDTTLQNEFTYWIKAIEAKNEKTEMST</sequence>
<reference evidence="1 2" key="1">
    <citation type="submission" date="2023-07" db="EMBL/GenBank/DDBJ databases">
        <title>Genomic Encyclopedia of Type Strains, Phase IV (KMG-IV): sequencing the most valuable type-strain genomes for metagenomic binning, comparative biology and taxonomic classification.</title>
        <authorList>
            <person name="Goeker M."/>
        </authorList>
    </citation>
    <scope>NUCLEOTIDE SEQUENCE [LARGE SCALE GENOMIC DNA]</scope>
    <source>
        <strain evidence="1 2">DSM 22170</strain>
    </source>
</reference>
<evidence type="ECO:0000313" key="1">
    <source>
        <dbReference type="EMBL" id="MDR6246586.1"/>
    </source>
</evidence>
<name>A0ABU1J5T9_9BACL</name>